<dbReference type="AlphaFoldDB" id="A0ABD5UVV1"/>
<feature type="transmembrane region" description="Helical" evidence="1">
    <location>
        <begin position="6"/>
        <end position="26"/>
    </location>
</feature>
<protein>
    <submittedName>
        <fullName evidence="2">Uncharacterized protein</fullName>
    </submittedName>
</protein>
<sequence length="42" mass="4777">MIPLDPVFIGLLLALIGLFLFGFLLVRRTLLSLREGYEDGQR</sequence>
<keyword evidence="1" id="KW-0812">Transmembrane</keyword>
<organism evidence="2 3">
    <name type="scientific">Halopenitus salinus</name>
    <dbReference type="NCBI Taxonomy" id="1198295"/>
    <lineage>
        <taxon>Archaea</taxon>
        <taxon>Methanobacteriati</taxon>
        <taxon>Methanobacteriota</taxon>
        <taxon>Stenosarchaea group</taxon>
        <taxon>Halobacteria</taxon>
        <taxon>Halobacteriales</taxon>
        <taxon>Haloferacaceae</taxon>
        <taxon>Halopenitus</taxon>
    </lineage>
</organism>
<dbReference type="RefSeq" id="WP_379742120.1">
    <property type="nucleotide sequence ID" value="NZ_JBHSVN010000001.1"/>
</dbReference>
<reference evidence="2 3" key="1">
    <citation type="journal article" date="2019" name="Int. J. Syst. Evol. Microbiol.">
        <title>The Global Catalogue of Microorganisms (GCM) 10K type strain sequencing project: providing services to taxonomists for standard genome sequencing and annotation.</title>
        <authorList>
            <consortium name="The Broad Institute Genomics Platform"/>
            <consortium name="The Broad Institute Genome Sequencing Center for Infectious Disease"/>
            <person name="Wu L."/>
            <person name="Ma J."/>
        </authorList>
    </citation>
    <scope>NUCLEOTIDE SEQUENCE [LARGE SCALE GENOMIC DNA]</scope>
    <source>
        <strain evidence="2 3">SKJ47</strain>
    </source>
</reference>
<name>A0ABD5UVV1_9EURY</name>
<dbReference type="EMBL" id="JBHSXL010000006">
    <property type="protein sequence ID" value="MFC6892267.1"/>
    <property type="molecule type" value="Genomic_DNA"/>
</dbReference>
<dbReference type="InterPro" id="IPR057181">
    <property type="entry name" value="DUF7859"/>
</dbReference>
<comment type="caution">
    <text evidence="2">The sequence shown here is derived from an EMBL/GenBank/DDBJ whole genome shotgun (WGS) entry which is preliminary data.</text>
</comment>
<accession>A0ABD5UVV1</accession>
<keyword evidence="1" id="KW-1133">Transmembrane helix</keyword>
<keyword evidence="3" id="KW-1185">Reference proteome</keyword>
<evidence type="ECO:0000313" key="2">
    <source>
        <dbReference type="EMBL" id="MFC6892267.1"/>
    </source>
</evidence>
<dbReference type="Proteomes" id="UP001596296">
    <property type="component" value="Unassembled WGS sequence"/>
</dbReference>
<dbReference type="Pfam" id="PF25258">
    <property type="entry name" value="DUF7859"/>
    <property type="match status" value="1"/>
</dbReference>
<evidence type="ECO:0000313" key="3">
    <source>
        <dbReference type="Proteomes" id="UP001596296"/>
    </source>
</evidence>
<keyword evidence="1" id="KW-0472">Membrane</keyword>
<evidence type="ECO:0000256" key="1">
    <source>
        <dbReference type="SAM" id="Phobius"/>
    </source>
</evidence>
<proteinExistence type="predicted"/>
<gene>
    <name evidence="2" type="ORF">ACFQE9_06550</name>
</gene>